<name>A0ABR0WW73_REHGL</name>
<keyword evidence="4" id="KW-1185">Reference proteome</keyword>
<keyword evidence="1" id="KW-0472">Membrane</keyword>
<organism evidence="3 4">
    <name type="scientific">Rehmannia glutinosa</name>
    <name type="common">Chinese foxglove</name>
    <dbReference type="NCBI Taxonomy" id="99300"/>
    <lineage>
        <taxon>Eukaryota</taxon>
        <taxon>Viridiplantae</taxon>
        <taxon>Streptophyta</taxon>
        <taxon>Embryophyta</taxon>
        <taxon>Tracheophyta</taxon>
        <taxon>Spermatophyta</taxon>
        <taxon>Magnoliopsida</taxon>
        <taxon>eudicotyledons</taxon>
        <taxon>Gunneridae</taxon>
        <taxon>Pentapetalae</taxon>
        <taxon>asterids</taxon>
        <taxon>lamiids</taxon>
        <taxon>Lamiales</taxon>
        <taxon>Orobanchaceae</taxon>
        <taxon>Rehmannieae</taxon>
        <taxon>Rehmannia</taxon>
    </lineage>
</organism>
<evidence type="ECO:0000256" key="1">
    <source>
        <dbReference type="SAM" id="Phobius"/>
    </source>
</evidence>
<gene>
    <name evidence="3" type="ORF">DH2020_014054</name>
</gene>
<accession>A0ABR0WW73</accession>
<dbReference type="InterPro" id="IPR029058">
    <property type="entry name" value="AB_hydrolase_fold"/>
</dbReference>
<dbReference type="Pfam" id="PF00561">
    <property type="entry name" value="Abhydrolase_1"/>
    <property type="match status" value="1"/>
</dbReference>
<feature type="domain" description="AB hydrolase-1" evidence="2">
    <location>
        <begin position="188"/>
        <end position="293"/>
    </location>
</feature>
<sequence length="430" mass="49038">MSRASRFSETLISVASAIVFFVLDILDVIMCVFFIFLDEFLEGKSSTCYCIGREEKKEDSNGADGENGLSETLYGRKNVFRDMGLLRISRFWNREGAFCVGKKGNRWSDCGCESCVSWMSNGSDFKLHVVVNEQEKELLICYQLFFLMSKLRIIHLIKADFITLLHDSKTLGQAGEQPRRNDRAKCNIIHGFMSSSSLWKETVFPNLSEHSTQNYKLFAVDLLGFGRSPKPRDCFYTLRDHLEMIEKSVILPFQVNSFHLVAHSMGCVIALALAAKYSKSVKSITLIAPPYFSSSKGDASTEALRRLATRRMRVFLYMPEPQNMGMDFKATYEKKWGEILGQILGNFDGCRVKIRVIQGTKDQVVPVECSFNMKMEAPQIELEIIPNADHNTVFLDRAKDFTRDLESLWASTDKKIVEHTDVRQEMQTIC</sequence>
<reference evidence="3 4" key="1">
    <citation type="journal article" date="2021" name="Comput. Struct. Biotechnol. J.">
        <title>De novo genome assembly of the potent medicinal plant Rehmannia glutinosa using nanopore technology.</title>
        <authorList>
            <person name="Ma L."/>
            <person name="Dong C."/>
            <person name="Song C."/>
            <person name="Wang X."/>
            <person name="Zheng X."/>
            <person name="Niu Y."/>
            <person name="Chen S."/>
            <person name="Feng W."/>
        </authorList>
    </citation>
    <scope>NUCLEOTIDE SEQUENCE [LARGE SCALE GENOMIC DNA]</scope>
    <source>
        <strain evidence="3">DH-2019</strain>
    </source>
</reference>
<dbReference type="PANTHER" id="PTHR43689">
    <property type="entry name" value="HYDROLASE"/>
    <property type="match status" value="1"/>
</dbReference>
<evidence type="ECO:0000313" key="3">
    <source>
        <dbReference type="EMBL" id="KAK6151419.1"/>
    </source>
</evidence>
<protein>
    <recommendedName>
        <fullName evidence="2">AB hydrolase-1 domain-containing protein</fullName>
    </recommendedName>
</protein>
<feature type="transmembrane region" description="Helical" evidence="1">
    <location>
        <begin position="12"/>
        <end position="37"/>
    </location>
</feature>
<dbReference type="EMBL" id="JABTTQ020000007">
    <property type="protein sequence ID" value="KAK6151419.1"/>
    <property type="molecule type" value="Genomic_DNA"/>
</dbReference>
<dbReference type="PRINTS" id="PR00111">
    <property type="entry name" value="ABHYDROLASE"/>
</dbReference>
<comment type="caution">
    <text evidence="3">The sequence shown here is derived from an EMBL/GenBank/DDBJ whole genome shotgun (WGS) entry which is preliminary data.</text>
</comment>
<proteinExistence type="predicted"/>
<dbReference type="PANTHER" id="PTHR43689:SF14">
    <property type="entry name" value="LYSOPHOSPHOLIPASE BODYGUARD 4-RELATED"/>
    <property type="match status" value="1"/>
</dbReference>
<keyword evidence="1" id="KW-1133">Transmembrane helix</keyword>
<dbReference type="Gene3D" id="3.40.50.1820">
    <property type="entry name" value="alpha/beta hydrolase"/>
    <property type="match status" value="1"/>
</dbReference>
<keyword evidence="1" id="KW-0812">Transmembrane</keyword>
<evidence type="ECO:0000313" key="4">
    <source>
        <dbReference type="Proteomes" id="UP001318860"/>
    </source>
</evidence>
<dbReference type="Proteomes" id="UP001318860">
    <property type="component" value="Unassembled WGS sequence"/>
</dbReference>
<dbReference type="InterPro" id="IPR000073">
    <property type="entry name" value="AB_hydrolase_1"/>
</dbReference>
<dbReference type="SUPFAM" id="SSF53474">
    <property type="entry name" value="alpha/beta-Hydrolases"/>
    <property type="match status" value="1"/>
</dbReference>
<evidence type="ECO:0000259" key="2">
    <source>
        <dbReference type="Pfam" id="PF00561"/>
    </source>
</evidence>